<evidence type="ECO:0000313" key="2">
    <source>
        <dbReference type="EMBL" id="MDC7695995.1"/>
    </source>
</evidence>
<feature type="transmembrane region" description="Helical" evidence="1">
    <location>
        <begin position="60"/>
        <end position="82"/>
    </location>
</feature>
<comment type="caution">
    <text evidence="2">The sequence shown here is derived from an EMBL/GenBank/DDBJ whole genome shotgun (WGS) entry which is preliminary data.</text>
</comment>
<dbReference type="EMBL" id="JAQQKW010000014">
    <property type="protein sequence ID" value="MDC7695995.1"/>
    <property type="molecule type" value="Genomic_DNA"/>
</dbReference>
<dbReference type="RefSeq" id="WP_272742638.1">
    <property type="nucleotide sequence ID" value="NZ_JAQQKW010000014.1"/>
</dbReference>
<accession>A0ABT5IJG3</accession>
<keyword evidence="1" id="KW-0472">Membrane</keyword>
<gene>
    <name evidence="2" type="ORF">PQU94_17100</name>
</gene>
<sequence>MNRAVAVFAGLAALLLLTAGVPLRGPLTGPEWVVWGSGVAAFVVGMLGLLAVLRRGILHVLVHIGGVALLTAASVWMLQHAQKGVEDRLVICALGLGVLTLWSLWAASGFAVGNKPPDSDDDSFLQI</sequence>
<organism evidence="2 3">
    <name type="scientific">Asticcacaulis currens</name>
    <dbReference type="NCBI Taxonomy" id="2984210"/>
    <lineage>
        <taxon>Bacteria</taxon>
        <taxon>Pseudomonadati</taxon>
        <taxon>Pseudomonadota</taxon>
        <taxon>Alphaproteobacteria</taxon>
        <taxon>Caulobacterales</taxon>
        <taxon>Caulobacteraceae</taxon>
        <taxon>Asticcacaulis</taxon>
    </lineage>
</organism>
<keyword evidence="1" id="KW-0812">Transmembrane</keyword>
<evidence type="ECO:0000313" key="3">
    <source>
        <dbReference type="Proteomes" id="UP001216595"/>
    </source>
</evidence>
<name>A0ABT5IJG3_9CAUL</name>
<keyword evidence="3" id="KW-1185">Reference proteome</keyword>
<protein>
    <submittedName>
        <fullName evidence="2">Uncharacterized protein</fullName>
    </submittedName>
</protein>
<evidence type="ECO:0000256" key="1">
    <source>
        <dbReference type="SAM" id="Phobius"/>
    </source>
</evidence>
<reference evidence="2 3" key="1">
    <citation type="submission" date="2023-01" db="EMBL/GenBank/DDBJ databases">
        <title>Novel species of the genus Asticcacaulis isolated from rivers.</title>
        <authorList>
            <person name="Lu H."/>
        </authorList>
    </citation>
    <scope>NUCLEOTIDE SEQUENCE [LARGE SCALE GENOMIC DNA]</scope>
    <source>
        <strain evidence="2 3">DXS10W</strain>
    </source>
</reference>
<proteinExistence type="predicted"/>
<feature type="transmembrane region" description="Helical" evidence="1">
    <location>
        <begin position="88"/>
        <end position="107"/>
    </location>
</feature>
<keyword evidence="1" id="KW-1133">Transmembrane helix</keyword>
<dbReference type="Proteomes" id="UP001216595">
    <property type="component" value="Unassembled WGS sequence"/>
</dbReference>
<feature type="transmembrane region" description="Helical" evidence="1">
    <location>
        <begin position="32"/>
        <end position="53"/>
    </location>
</feature>